<dbReference type="Proteomes" id="UP000196158">
    <property type="component" value="Unassembled WGS sequence"/>
</dbReference>
<keyword evidence="2" id="KW-1185">Reference proteome</keyword>
<dbReference type="PANTHER" id="PTHR28139:SF1">
    <property type="entry name" value="UPF0768 PROTEIN YBL029C-A"/>
    <property type="match status" value="1"/>
</dbReference>
<name>A0A1X7R3W4_9SACH</name>
<dbReference type="STRING" id="1789683.A0A1X7R3W4"/>
<evidence type="ECO:0000313" key="2">
    <source>
        <dbReference type="Proteomes" id="UP000196158"/>
    </source>
</evidence>
<accession>A0A1X7R3W4</accession>
<evidence type="ECO:0000313" key="1">
    <source>
        <dbReference type="EMBL" id="SMN20352.1"/>
    </source>
</evidence>
<protein>
    <recommendedName>
        <fullName evidence="3">Zinc-ribbon 15 domain-containing protein</fullName>
    </recommendedName>
</protein>
<evidence type="ECO:0008006" key="3">
    <source>
        <dbReference type="Google" id="ProtNLM"/>
    </source>
</evidence>
<organism evidence="1 2">
    <name type="scientific">Maudiozyma saulgeensis</name>
    <dbReference type="NCBI Taxonomy" id="1789683"/>
    <lineage>
        <taxon>Eukaryota</taxon>
        <taxon>Fungi</taxon>
        <taxon>Dikarya</taxon>
        <taxon>Ascomycota</taxon>
        <taxon>Saccharomycotina</taxon>
        <taxon>Saccharomycetes</taxon>
        <taxon>Saccharomycetales</taxon>
        <taxon>Saccharomycetaceae</taxon>
        <taxon>Maudiozyma</taxon>
    </lineage>
</organism>
<sequence length="89" mass="10496">MFLFIPLICGTKEFNSAYDNKPEHVGLYCPHCHNNSVSPMKNKEFFTFYFIPLVPVHWGKQLRCSICNWRQDFTSDAELENMTAYQKVQ</sequence>
<dbReference type="PANTHER" id="PTHR28139">
    <property type="entry name" value="UPF0768 PROTEIN YBL029C-A"/>
    <property type="match status" value="1"/>
</dbReference>
<dbReference type="EMBL" id="FXLY01000005">
    <property type="protein sequence ID" value="SMN20352.1"/>
    <property type="molecule type" value="Genomic_DNA"/>
</dbReference>
<reference evidence="1 2" key="1">
    <citation type="submission" date="2017-04" db="EMBL/GenBank/DDBJ databases">
        <authorList>
            <person name="Afonso C.L."/>
            <person name="Miller P.J."/>
            <person name="Scott M.A."/>
            <person name="Spackman E."/>
            <person name="Goraichik I."/>
            <person name="Dimitrov K.M."/>
            <person name="Suarez D.L."/>
            <person name="Swayne D.E."/>
        </authorList>
    </citation>
    <scope>NUCLEOTIDE SEQUENCE [LARGE SCALE GENOMIC DNA]</scope>
</reference>
<proteinExistence type="predicted"/>
<dbReference type="AlphaFoldDB" id="A0A1X7R3W4"/>
<gene>
    <name evidence="1" type="ORF">KASA_0N03146G</name>
</gene>
<dbReference type="OrthoDB" id="5545479at2759"/>